<feature type="region of interest" description="Disordered" evidence="1">
    <location>
        <begin position="1"/>
        <end position="50"/>
    </location>
</feature>
<evidence type="ECO:0000313" key="2">
    <source>
        <dbReference type="Ensembl" id="ENSSCAP00000000874.1"/>
    </source>
</evidence>
<dbReference type="GeneTree" id="ENSGT00960000189957"/>
<keyword evidence="3" id="KW-1185">Reference proteome</keyword>
<accession>A0A8C9KUB4</accession>
<feature type="compositionally biased region" description="Basic and acidic residues" evidence="1">
    <location>
        <begin position="29"/>
        <end position="38"/>
    </location>
</feature>
<dbReference type="Proteomes" id="UP000694409">
    <property type="component" value="Unassembled WGS sequence"/>
</dbReference>
<dbReference type="Ensembl" id="ENSSCAT00000000990.1">
    <property type="protein sequence ID" value="ENSSCAP00000000874.1"/>
    <property type="gene ID" value="ENSSCAG00000000730.1"/>
</dbReference>
<reference evidence="2" key="1">
    <citation type="submission" date="2025-08" db="UniProtKB">
        <authorList>
            <consortium name="Ensembl"/>
        </authorList>
    </citation>
    <scope>IDENTIFICATION</scope>
</reference>
<sequence length="102" mass="10953">CSRGEEKAPGRAQSPWQGLKGLQESWRGTGDKGWRDRSQGMAPSARGQGWVGDWELGIPGWAGIARAAGANSWAQAIRRAQPPRQLGLQARATAPGAHSRLR</sequence>
<evidence type="ECO:0000256" key="1">
    <source>
        <dbReference type="SAM" id="MobiDB-lite"/>
    </source>
</evidence>
<name>A0A8C9KUB4_SERCA</name>
<evidence type="ECO:0000313" key="3">
    <source>
        <dbReference type="Proteomes" id="UP000694409"/>
    </source>
</evidence>
<feature type="region of interest" description="Disordered" evidence="1">
    <location>
        <begin position="81"/>
        <end position="102"/>
    </location>
</feature>
<protein>
    <submittedName>
        <fullName evidence="2">Uncharacterized protein</fullName>
    </submittedName>
</protein>
<dbReference type="AlphaFoldDB" id="A0A8C9KUB4"/>
<organism evidence="2 3">
    <name type="scientific">Serinus canaria</name>
    <name type="common">Island canary</name>
    <name type="synonym">Fringilla canaria</name>
    <dbReference type="NCBI Taxonomy" id="9135"/>
    <lineage>
        <taxon>Eukaryota</taxon>
        <taxon>Metazoa</taxon>
        <taxon>Chordata</taxon>
        <taxon>Craniata</taxon>
        <taxon>Vertebrata</taxon>
        <taxon>Euteleostomi</taxon>
        <taxon>Archelosauria</taxon>
        <taxon>Archosauria</taxon>
        <taxon>Dinosauria</taxon>
        <taxon>Saurischia</taxon>
        <taxon>Theropoda</taxon>
        <taxon>Coelurosauria</taxon>
        <taxon>Aves</taxon>
        <taxon>Neognathae</taxon>
        <taxon>Neoaves</taxon>
        <taxon>Telluraves</taxon>
        <taxon>Australaves</taxon>
        <taxon>Passeriformes</taxon>
        <taxon>Passeroidea</taxon>
        <taxon>Fringillidae</taxon>
        <taxon>Carduelinae</taxon>
        <taxon>Serinus</taxon>
    </lineage>
</organism>
<proteinExistence type="predicted"/>
<reference evidence="2" key="2">
    <citation type="submission" date="2025-09" db="UniProtKB">
        <authorList>
            <consortium name="Ensembl"/>
        </authorList>
    </citation>
    <scope>IDENTIFICATION</scope>
</reference>